<reference evidence="6" key="2">
    <citation type="journal article" date="2023" name="IMA Fungus">
        <title>Comparative genomic study of the Penicillium genus elucidates a diverse pangenome and 15 lateral gene transfer events.</title>
        <authorList>
            <person name="Petersen C."/>
            <person name="Sorensen T."/>
            <person name="Nielsen M.R."/>
            <person name="Sondergaard T.E."/>
            <person name="Sorensen J.L."/>
            <person name="Fitzpatrick D.A."/>
            <person name="Frisvad J.C."/>
            <person name="Nielsen K.L."/>
        </authorList>
    </citation>
    <scope>NUCLEOTIDE SEQUENCE</scope>
    <source>
        <strain evidence="6">IBT 16125</strain>
    </source>
</reference>
<gene>
    <name evidence="6" type="ORF">N7458_001089</name>
</gene>
<keyword evidence="2" id="KW-0732">Signal</keyword>
<dbReference type="PANTHER" id="PTHR12872:SF1">
    <property type="entry name" value="ALPHA-N-ACETYLGLUCOSAMINIDASE"/>
    <property type="match status" value="1"/>
</dbReference>
<dbReference type="InterPro" id="IPR024733">
    <property type="entry name" value="NAGLU_tim-barrel"/>
</dbReference>
<dbReference type="GeneID" id="81594715"/>
<organism evidence="6 7">
    <name type="scientific">Penicillium daleae</name>
    <dbReference type="NCBI Taxonomy" id="63821"/>
    <lineage>
        <taxon>Eukaryota</taxon>
        <taxon>Fungi</taxon>
        <taxon>Dikarya</taxon>
        <taxon>Ascomycota</taxon>
        <taxon>Pezizomycotina</taxon>
        <taxon>Eurotiomycetes</taxon>
        <taxon>Eurotiomycetidae</taxon>
        <taxon>Eurotiales</taxon>
        <taxon>Aspergillaceae</taxon>
        <taxon>Penicillium</taxon>
    </lineage>
</organism>
<accession>A0AAD6CAI6</accession>
<dbReference type="Gene3D" id="1.20.120.670">
    <property type="entry name" value="N-acetyl-b-d-glucoasminidase"/>
    <property type="match status" value="1"/>
</dbReference>
<evidence type="ECO:0000256" key="2">
    <source>
        <dbReference type="SAM" id="SignalP"/>
    </source>
</evidence>
<feature type="domain" description="Alpha-N-acetylglucosaminidase N-terminal" evidence="4">
    <location>
        <begin position="24"/>
        <end position="110"/>
    </location>
</feature>
<name>A0AAD6CAI6_9EURO</name>
<evidence type="ECO:0000259" key="4">
    <source>
        <dbReference type="Pfam" id="PF12971"/>
    </source>
</evidence>
<feature type="signal peptide" evidence="2">
    <location>
        <begin position="1"/>
        <end position="21"/>
    </location>
</feature>
<dbReference type="RefSeq" id="XP_056768579.1">
    <property type="nucleotide sequence ID" value="XM_056904472.1"/>
</dbReference>
<feature type="chain" id="PRO_5041951811" description="Alpha-N-acetylglucosaminidase" evidence="2">
    <location>
        <begin position="22"/>
        <end position="749"/>
    </location>
</feature>
<dbReference type="InterPro" id="IPR024732">
    <property type="entry name" value="NAGLU_C"/>
</dbReference>
<feature type="domain" description="Alpha-N-acetylglucosaminidase tim-barrel" evidence="3">
    <location>
        <begin position="125"/>
        <end position="461"/>
    </location>
</feature>
<dbReference type="InterPro" id="IPR007781">
    <property type="entry name" value="NAGLU"/>
</dbReference>
<evidence type="ECO:0000256" key="1">
    <source>
        <dbReference type="ARBA" id="ARBA00022801"/>
    </source>
</evidence>
<proteinExistence type="predicted"/>
<dbReference type="GO" id="GO:0016787">
    <property type="term" value="F:hydrolase activity"/>
    <property type="evidence" value="ECO:0007669"/>
    <property type="project" value="UniProtKB-KW"/>
</dbReference>
<feature type="domain" description="Alpha-N-acetylglucosaminidase C-terminal" evidence="5">
    <location>
        <begin position="470"/>
        <end position="726"/>
    </location>
</feature>
<evidence type="ECO:0000259" key="3">
    <source>
        <dbReference type="Pfam" id="PF05089"/>
    </source>
</evidence>
<dbReference type="AlphaFoldDB" id="A0AAD6CAI6"/>
<dbReference type="PANTHER" id="PTHR12872">
    <property type="entry name" value="ALPHA-N-ACETYLGLUCOSAMINIDASE"/>
    <property type="match status" value="1"/>
</dbReference>
<reference evidence="6" key="1">
    <citation type="submission" date="2022-12" db="EMBL/GenBank/DDBJ databases">
        <authorList>
            <person name="Petersen C."/>
        </authorList>
    </citation>
    <scope>NUCLEOTIDE SEQUENCE</scope>
    <source>
        <strain evidence="6">IBT 16125</strain>
    </source>
</reference>
<evidence type="ECO:0000313" key="7">
    <source>
        <dbReference type="Proteomes" id="UP001213681"/>
    </source>
</evidence>
<comment type="caution">
    <text evidence="6">The sequence shown here is derived from an EMBL/GenBank/DDBJ whole genome shotgun (WGS) entry which is preliminary data.</text>
</comment>
<dbReference type="InterPro" id="IPR024240">
    <property type="entry name" value="NAGLU_N"/>
</dbReference>
<dbReference type="EMBL" id="JAPVEA010000002">
    <property type="protein sequence ID" value="KAJ5459537.1"/>
    <property type="molecule type" value="Genomic_DNA"/>
</dbReference>
<dbReference type="Pfam" id="PF12972">
    <property type="entry name" value="NAGLU_C"/>
    <property type="match status" value="1"/>
</dbReference>
<dbReference type="Gene3D" id="3.20.20.80">
    <property type="entry name" value="Glycosidases"/>
    <property type="match status" value="1"/>
</dbReference>
<dbReference type="Pfam" id="PF05089">
    <property type="entry name" value="NAGLU"/>
    <property type="match status" value="1"/>
</dbReference>
<dbReference type="Gene3D" id="3.30.379.10">
    <property type="entry name" value="Chitobiase/beta-hexosaminidase domain 2-like"/>
    <property type="match status" value="1"/>
</dbReference>
<dbReference type="Pfam" id="PF12971">
    <property type="entry name" value="NAGLU_N"/>
    <property type="match status" value="1"/>
</dbReference>
<keyword evidence="7" id="KW-1185">Reference proteome</keyword>
<evidence type="ECO:0008006" key="8">
    <source>
        <dbReference type="Google" id="ProtNLM"/>
    </source>
</evidence>
<evidence type="ECO:0000259" key="5">
    <source>
        <dbReference type="Pfam" id="PF12972"/>
    </source>
</evidence>
<dbReference type="InterPro" id="IPR029018">
    <property type="entry name" value="Hex-like_dom2"/>
</dbReference>
<sequence>MLGLNSLLCLLLFATSTPAQSTDGLYSLVKRRLPNHVDDFHFTIDKSNFTGTEGYDQFMVSSAPNGSVLVKGNSISALSSGLHRYLTDIAHVDIYWFIGSRLDQAPSKLPRLAKPIQGSSTVPWRYHLNTVTFSYTMAFWTWEDWENQLDWLALHGVNLPLAWVGQEKILVDVFQEIGLTDAEIATFLSGPAFQAWNRFGNIQGSWGGDLPRSWIDQQFALQKKILPRMVELGMTPVLPSFTGFVPMNTTRVLPDAQIVRGSQWAGFPLQYSNDSFLEPFDDNFAKLQSSFISKQRAAYGNVSHIYTLDQYNENSPYSGDLDYLRNVTLNTWKSLKQADPDAIWMMQGWLFYAQSAFWTEERIEAFLSGVEDNNDMLILDLFSESAPQWRRTKSYYGKPWLWCQVHDYGGNMGLYGQLSNITVNATQARIESSSLVGYGSTMEGQEGNEIIYTTLLSQAWSTTPLDTEQYFHDWVTTRYSGCGSMPRELYDAWEVMRTTVFDNTNTSVTSVIKSAFEIRPSLENIRVGFQSTELTYDPSIVVQAWQSLYQAASLEPKLWTNPAYQHDVVDVTRQVMANAFIPLYLGLLSAWNTSDSSSLSKEGDKLIDFLGDLDTVLLTNSNFRLSKWIKSARAWADGDNAQASFLEYNARNQITLWGPNGEIADYASKQWGGLISTFYIPRWRIFIQYLKSTPPASYNTTDVTSRLMDFEQKWQTETWTEPEPSADAENLEKVLNGVRSRWTTVFGER</sequence>
<evidence type="ECO:0000313" key="6">
    <source>
        <dbReference type="EMBL" id="KAJ5459537.1"/>
    </source>
</evidence>
<keyword evidence="1" id="KW-0378">Hydrolase</keyword>
<protein>
    <recommendedName>
        <fullName evidence="8">Alpha-N-acetylglucosaminidase</fullName>
    </recommendedName>
</protein>
<dbReference type="Proteomes" id="UP001213681">
    <property type="component" value="Unassembled WGS sequence"/>
</dbReference>